<dbReference type="Proteomes" id="UP000237925">
    <property type="component" value="Chromosome"/>
</dbReference>
<keyword evidence="1" id="KW-0812">Transmembrane</keyword>
<feature type="transmembrane region" description="Helical" evidence="1">
    <location>
        <begin position="372"/>
        <end position="394"/>
    </location>
</feature>
<feature type="transmembrane region" description="Helical" evidence="1">
    <location>
        <begin position="310"/>
        <end position="328"/>
    </location>
</feature>
<dbReference type="EMBL" id="CP027667">
    <property type="protein sequence ID" value="AVO48338.1"/>
    <property type="molecule type" value="Genomic_DNA"/>
</dbReference>
<dbReference type="RefSeq" id="WP_106682818.1">
    <property type="nucleotide sequence ID" value="NZ_CP027667.1"/>
</dbReference>
<keyword evidence="3" id="KW-1185">Reference proteome</keyword>
<feature type="transmembrane region" description="Helical" evidence="1">
    <location>
        <begin position="103"/>
        <end position="120"/>
    </location>
</feature>
<evidence type="ECO:0000256" key="1">
    <source>
        <dbReference type="SAM" id="Phobius"/>
    </source>
</evidence>
<keyword evidence="1" id="KW-0472">Membrane</keyword>
<dbReference type="AlphaFoldDB" id="A0A2R3Q987"/>
<evidence type="ECO:0000313" key="2">
    <source>
        <dbReference type="EMBL" id="AVO48338.1"/>
    </source>
</evidence>
<evidence type="ECO:0000313" key="3">
    <source>
        <dbReference type="Proteomes" id="UP000237925"/>
    </source>
</evidence>
<dbReference type="OrthoDB" id="8913905at2"/>
<feature type="transmembrane region" description="Helical" evidence="1">
    <location>
        <begin position="43"/>
        <end position="60"/>
    </location>
</feature>
<accession>A0A2R3Q987</accession>
<sequence>MRARQGVRGAVAFTLAQHGAFFASAWLVSTCLGAGPFGAWSQALALASVAAALAPLRLEYAAQLEARARRAALLFAAARQLAVLGGLGAFALAPGLLALGAPPWLAAGALALAPLALVQIKATEHARSGRIASAAAARALPALLMLPLQLLACLLERGQLAAWSVPAAAWLAWALANRTPAPPHGGGLRLLARQLRARWRFVRAEWTGLALNTVANHGQVLVVGAVAGDAAAGAIALGLRAAMLPTSLVGLAWADDLRARVLASAAQGCARAVVQAALARMALLSLPVHAALMAATPLAVPALFPAQGQELVYVVAFLLPLGAVRLVASPVAFLAAWRGWLGWSLLLQGLLCAVALVAAVAGVWWGGVVGVAALYAALASLVYAAYIVLALRAVRPGA</sequence>
<evidence type="ECO:0008006" key="4">
    <source>
        <dbReference type="Google" id="ProtNLM"/>
    </source>
</evidence>
<keyword evidence="1" id="KW-1133">Transmembrane helix</keyword>
<dbReference type="KEGG" id="mela:C6568_03040"/>
<feature type="transmembrane region" description="Helical" evidence="1">
    <location>
        <begin position="340"/>
        <end position="366"/>
    </location>
</feature>
<protein>
    <recommendedName>
        <fullName evidence="4">Polysaccharide biosynthesis protein</fullName>
    </recommendedName>
</protein>
<proteinExistence type="predicted"/>
<name>A0A2R3Q987_9BURK</name>
<organism evidence="2 3">
    <name type="scientific">Melaminivora suipulveris</name>
    <dbReference type="NCBI Taxonomy" id="2109913"/>
    <lineage>
        <taxon>Bacteria</taxon>
        <taxon>Pseudomonadati</taxon>
        <taxon>Pseudomonadota</taxon>
        <taxon>Betaproteobacteria</taxon>
        <taxon>Burkholderiales</taxon>
        <taxon>Comamonadaceae</taxon>
        <taxon>Melaminivora</taxon>
    </lineage>
</organism>
<gene>
    <name evidence="2" type="ORF">C6568_03040</name>
</gene>
<feature type="transmembrane region" description="Helical" evidence="1">
    <location>
        <begin position="281"/>
        <end position="304"/>
    </location>
</feature>
<feature type="transmembrane region" description="Helical" evidence="1">
    <location>
        <begin position="72"/>
        <end position="97"/>
    </location>
</feature>
<reference evidence="2 3" key="1">
    <citation type="submission" date="2018-03" db="EMBL/GenBank/DDBJ databases">
        <title>Genome sequencing of Melaminivora sp.</title>
        <authorList>
            <person name="Kim S.-J."/>
            <person name="Heo J."/>
            <person name="Ahn J.-H."/>
            <person name="Kwon S.-W."/>
        </authorList>
    </citation>
    <scope>NUCLEOTIDE SEQUENCE [LARGE SCALE GENOMIC DNA]</scope>
    <source>
        <strain evidence="2 3">SC2-9</strain>
    </source>
</reference>